<keyword evidence="1" id="KW-0472">Membrane</keyword>
<accession>A0A1A9GLJ7</accession>
<name>A0A1A9GLJ7_9ACTN</name>
<sequence length="118" mass="12652">MVDTDDAATSRSAETDAAPRRWHRDHPVFTSLAGFFTGLVFVLVVPSVYAGVLNAVTDDETATALFPFVLVALALPVGLLVAPHTRRFGRYMLLGVVSTALVVVGVTALVLWILISRT</sequence>
<keyword evidence="3" id="KW-1185">Reference proteome</keyword>
<protein>
    <submittedName>
        <fullName evidence="2">Uncharacterized protein</fullName>
    </submittedName>
</protein>
<reference evidence="2" key="1">
    <citation type="submission" date="2016-03" db="EMBL/GenBank/DDBJ databases">
        <title>Complete genome sequence of a soil Actinobacterium, Nocardioides dokdonensis FR1436.</title>
        <authorList>
            <person name="Kwon S.-K."/>
            <person name="Kim K."/>
            <person name="Kim J.F."/>
        </authorList>
    </citation>
    <scope>NUCLEOTIDE SEQUENCE [LARGE SCALE GENOMIC DNA]</scope>
    <source>
        <strain evidence="2">FR1436</strain>
    </source>
</reference>
<proteinExistence type="predicted"/>
<dbReference type="AlphaFoldDB" id="A0A1A9GLJ7"/>
<dbReference type="STRING" id="1300347.I601_2550"/>
<dbReference type="PATRIC" id="fig|1300347.3.peg.2542"/>
<gene>
    <name evidence="2" type="ORF">I601_2550</name>
</gene>
<organism evidence="2 3">
    <name type="scientific">Nocardioides dokdonensis FR1436</name>
    <dbReference type="NCBI Taxonomy" id="1300347"/>
    <lineage>
        <taxon>Bacteria</taxon>
        <taxon>Bacillati</taxon>
        <taxon>Actinomycetota</taxon>
        <taxon>Actinomycetes</taxon>
        <taxon>Propionibacteriales</taxon>
        <taxon>Nocardioidaceae</taxon>
        <taxon>Nocardioides</taxon>
    </lineage>
</organism>
<feature type="transmembrane region" description="Helical" evidence="1">
    <location>
        <begin position="28"/>
        <end position="52"/>
    </location>
</feature>
<evidence type="ECO:0000313" key="3">
    <source>
        <dbReference type="Proteomes" id="UP000077868"/>
    </source>
</evidence>
<dbReference type="Proteomes" id="UP000077868">
    <property type="component" value="Chromosome"/>
</dbReference>
<keyword evidence="1" id="KW-0812">Transmembrane</keyword>
<dbReference type="RefSeq" id="WP_237089395.1">
    <property type="nucleotide sequence ID" value="NZ_CP015079.1"/>
</dbReference>
<evidence type="ECO:0000256" key="1">
    <source>
        <dbReference type="SAM" id="Phobius"/>
    </source>
</evidence>
<evidence type="ECO:0000313" key="2">
    <source>
        <dbReference type="EMBL" id="ANH38966.1"/>
    </source>
</evidence>
<feature type="transmembrane region" description="Helical" evidence="1">
    <location>
        <begin position="91"/>
        <end position="115"/>
    </location>
</feature>
<feature type="transmembrane region" description="Helical" evidence="1">
    <location>
        <begin position="64"/>
        <end position="82"/>
    </location>
</feature>
<dbReference type="KEGG" id="ndk:I601_2550"/>
<dbReference type="EMBL" id="CP015079">
    <property type="protein sequence ID" value="ANH38966.1"/>
    <property type="molecule type" value="Genomic_DNA"/>
</dbReference>
<keyword evidence="1" id="KW-1133">Transmembrane helix</keyword>